<evidence type="ECO:0000313" key="2">
    <source>
        <dbReference type="EMBL" id="CCJ28213.1"/>
    </source>
</evidence>
<sequence>MRGPRFEQTDFNLQPQPESAIELIANIPIKFSNQRVVSCDGGGKLGHPKIYINLDENEDISCGVRFQNRTL</sequence>
<dbReference type="GO" id="GO:0006120">
    <property type="term" value="P:mitochondrial electron transport, NADH to ubiquinone"/>
    <property type="evidence" value="ECO:0007669"/>
    <property type="project" value="TreeGrafter"/>
</dbReference>
<evidence type="ECO:0000259" key="1">
    <source>
        <dbReference type="Pfam" id="PF10276"/>
    </source>
</evidence>
<name>L0P737_PNEJI</name>
<evidence type="ECO:0000313" key="3">
    <source>
        <dbReference type="Proteomes" id="UP000010422"/>
    </source>
</evidence>
<protein>
    <recommendedName>
        <fullName evidence="1">Zinc finger CHCC-type domain-containing protein</fullName>
    </recommendedName>
</protein>
<organism evidence="3">
    <name type="scientific">Pneumocystis jirovecii</name>
    <name type="common">Human pneumocystis pneumonia agent</name>
    <dbReference type="NCBI Taxonomy" id="42068"/>
    <lineage>
        <taxon>Eukaryota</taxon>
        <taxon>Fungi</taxon>
        <taxon>Dikarya</taxon>
        <taxon>Ascomycota</taxon>
        <taxon>Taphrinomycotina</taxon>
        <taxon>Pneumocystomycetes</taxon>
        <taxon>Pneumocystaceae</taxon>
        <taxon>Pneumocystis</taxon>
    </lineage>
</organism>
<reference evidence="2 3" key="1">
    <citation type="journal article" date="2012" name="MBio">
        <title>De novo assembly of the Pneumocystis jirovecii genome from a single bronchoalveolar lavage fluid specimen from a patient.</title>
        <authorList>
            <person name="Cisse O.H."/>
            <person name="Pagni M."/>
            <person name="Hauser P.M."/>
        </authorList>
    </citation>
    <scope>NUCLEOTIDE SEQUENCE [LARGE SCALE GENOMIC DNA]</scope>
    <source>
        <strain evidence="2 3">SE8</strain>
    </source>
</reference>
<proteinExistence type="predicted"/>
<accession>L0P737</accession>
<dbReference type="Gene3D" id="2.60.260.40">
    <property type="entry name" value="q5lls5 like domains"/>
    <property type="match status" value="1"/>
</dbReference>
<dbReference type="Proteomes" id="UP000010422">
    <property type="component" value="Unassembled WGS sequence"/>
</dbReference>
<dbReference type="InterPro" id="IPR019401">
    <property type="entry name" value="Znf_CHCC"/>
</dbReference>
<gene>
    <name evidence="2" type="ORF">PNEJI1_003007</name>
</gene>
<dbReference type="PANTHER" id="PTHR13156:SF0">
    <property type="entry name" value="NADH DEHYDROGENASE [UBIQUINONE] IRON-SULFUR PROTEIN 6, MITOCHONDRIAL"/>
    <property type="match status" value="1"/>
</dbReference>
<dbReference type="Pfam" id="PF10276">
    <property type="entry name" value="zf-CHCC"/>
    <property type="match status" value="1"/>
</dbReference>
<dbReference type="EMBL" id="CAKM01000028">
    <property type="protein sequence ID" value="CCJ28213.1"/>
    <property type="molecule type" value="Genomic_DNA"/>
</dbReference>
<dbReference type="PANTHER" id="PTHR13156">
    <property type="entry name" value="NADH-UBIQUINONE OXIDOREDUCTASE 13 KD-A SUBUNIT"/>
    <property type="match status" value="1"/>
</dbReference>
<dbReference type="VEuPathDB" id="FungiDB:PNEJI1_003007"/>
<comment type="caution">
    <text evidence="2">The sequence shown here is derived from an EMBL/GenBank/DDBJ whole genome shotgun (WGS) entry which is preliminary data.</text>
</comment>
<dbReference type="STRING" id="1209962.L0P737"/>
<dbReference type="AlphaFoldDB" id="L0P737"/>
<dbReference type="InParanoid" id="L0P737"/>
<feature type="domain" description="Zinc finger CHCC-type" evidence="1">
    <location>
        <begin position="34"/>
        <end position="63"/>
    </location>
</feature>
<dbReference type="GO" id="GO:0005739">
    <property type="term" value="C:mitochondrion"/>
    <property type="evidence" value="ECO:0007669"/>
    <property type="project" value="GOC"/>
</dbReference>